<dbReference type="Proteomes" id="UP001597182">
    <property type="component" value="Unassembled WGS sequence"/>
</dbReference>
<gene>
    <name evidence="1" type="ORF">ACFQ34_33485</name>
</gene>
<dbReference type="EMBL" id="JBHTMB010000352">
    <property type="protein sequence ID" value="MFD1238216.1"/>
    <property type="molecule type" value="Genomic_DNA"/>
</dbReference>
<keyword evidence="2" id="KW-1185">Reference proteome</keyword>
<organism evidence="1 2">
    <name type="scientific">Pseudonocardia benzenivorans</name>
    <dbReference type="NCBI Taxonomy" id="228005"/>
    <lineage>
        <taxon>Bacteria</taxon>
        <taxon>Bacillati</taxon>
        <taxon>Actinomycetota</taxon>
        <taxon>Actinomycetes</taxon>
        <taxon>Pseudonocardiales</taxon>
        <taxon>Pseudonocardiaceae</taxon>
        <taxon>Pseudonocardia</taxon>
    </lineage>
</organism>
<name>A0ABW3VST7_9PSEU</name>
<reference evidence="2" key="1">
    <citation type="journal article" date="2019" name="Int. J. Syst. Evol. Microbiol.">
        <title>The Global Catalogue of Microorganisms (GCM) 10K type strain sequencing project: providing services to taxonomists for standard genome sequencing and annotation.</title>
        <authorList>
            <consortium name="The Broad Institute Genomics Platform"/>
            <consortium name="The Broad Institute Genome Sequencing Center for Infectious Disease"/>
            <person name="Wu L."/>
            <person name="Ma J."/>
        </authorList>
    </citation>
    <scope>NUCLEOTIDE SEQUENCE [LARGE SCALE GENOMIC DNA]</scope>
    <source>
        <strain evidence="2">CCUG 49018</strain>
    </source>
</reference>
<evidence type="ECO:0000313" key="1">
    <source>
        <dbReference type="EMBL" id="MFD1238216.1"/>
    </source>
</evidence>
<protein>
    <submittedName>
        <fullName evidence="1">Uncharacterized protein</fullName>
    </submittedName>
</protein>
<evidence type="ECO:0000313" key="2">
    <source>
        <dbReference type="Proteomes" id="UP001597182"/>
    </source>
</evidence>
<accession>A0ABW3VST7</accession>
<proteinExistence type="predicted"/>
<sequence length="227" mass="24431">MTTPDEAAALLRVAEQQLDQWKAECRALEARLAAQQPVIAAAAALLARCDEIDRLAYGTVQFPSTTTGHILASIDTRTIRAALSGSVEADTPAEPGWEVHVAATGTPAGLRFTERGDAKAAADSLNAIVGRPWYDVSEAVEPASDDETAHGYVVARMTDATAYHGDRVLTLWSDDVHRTLTGASDRHVEDIDEPDDWEVYELRRVTIPLAGVDAPTEPADDTQETTP</sequence>
<dbReference type="RefSeq" id="WP_379653439.1">
    <property type="nucleotide sequence ID" value="NZ_JBHTMB010000352.1"/>
</dbReference>
<comment type="caution">
    <text evidence="1">The sequence shown here is derived from an EMBL/GenBank/DDBJ whole genome shotgun (WGS) entry which is preliminary data.</text>
</comment>